<dbReference type="AlphaFoldDB" id="A0A8S4QZC8"/>
<feature type="non-terminal residue" evidence="2">
    <location>
        <position position="1"/>
    </location>
</feature>
<dbReference type="OrthoDB" id="7479003at2759"/>
<evidence type="ECO:0000313" key="2">
    <source>
        <dbReference type="EMBL" id="CAH2220040.1"/>
    </source>
</evidence>
<keyword evidence="3" id="KW-1185">Reference proteome</keyword>
<dbReference type="EMBL" id="CAKXAJ010020038">
    <property type="protein sequence ID" value="CAH2220040.1"/>
    <property type="molecule type" value="Genomic_DNA"/>
</dbReference>
<organism evidence="2 3">
    <name type="scientific">Pararge aegeria aegeria</name>
    <dbReference type="NCBI Taxonomy" id="348720"/>
    <lineage>
        <taxon>Eukaryota</taxon>
        <taxon>Metazoa</taxon>
        <taxon>Ecdysozoa</taxon>
        <taxon>Arthropoda</taxon>
        <taxon>Hexapoda</taxon>
        <taxon>Insecta</taxon>
        <taxon>Pterygota</taxon>
        <taxon>Neoptera</taxon>
        <taxon>Endopterygota</taxon>
        <taxon>Lepidoptera</taxon>
        <taxon>Glossata</taxon>
        <taxon>Ditrysia</taxon>
        <taxon>Papilionoidea</taxon>
        <taxon>Nymphalidae</taxon>
        <taxon>Satyrinae</taxon>
        <taxon>Satyrini</taxon>
        <taxon>Parargina</taxon>
        <taxon>Pararge</taxon>
    </lineage>
</organism>
<sequence length="779" mass="87434">MLRVKLSKLRQVCATAFIARILKETKPIKRNIDKYSIEYLSKASKSTDSSSKDENSEKRKHIIDKCFAEKTPVLEDFQKNANDELLMKDNLTLYEGNTVDKPESSISKIFGKEKKSIEVGRNARIQDIAAKVEEVKLAHDIIHTKGVKDEATLLQNAKVESNPENSKVSILLQNINVQTTTGDMRDVENLSQNVGQLDKIPHEHLNATLTVSDALENTDLQQSAANIEKEKIAQHIVHIDKTPYVNIDAAKVEDVNIIQKESEIQQNAEIEAKTQTVDKEKLSQHVIHIDKAPHLGNEVAKINVLNATLSESVLNTTTARTEEEKLAQKIDHIDETPHVEAGVAKVEGFNVSPKVLGHEANPNLTVSEPSSDTFSEQTEQFNIDELAKKCLGKPDGDIDQILLKELKNISRANSIKLNFPKDDSSQKYFSQIFENKSRDNNNIVFDISATHLKQVLRKEIKDVTEMRMDKFYPFHLDTVPIVTTDTREDECNRNYSPDGIKNLLLDIPAVLDPYDMQAIPFYQYVTKENIELQELQQQDAPTRKPAKTAQETLMEAPMHLSRNAPMNEEVILSRDDLNLQEPTMNNELKELEVAETFAPPSEVEHSLKSRQTTALSESDVSKLLEYKNSLSVQGVQLGRINSNIEPSEFPTADTDTKSEKPSTTSQECSFEELQNATHTVLTTTPADPFGTGQNDSSQQNMPSSTVFHEGEERRTEQQTNTAISANQEPGEYFPTNHFNSFTDISIVQAEYLVTDNCVTYSGVFDSKMATISDEAYDTA</sequence>
<protein>
    <submittedName>
        <fullName evidence="2">Jg22777 protein</fullName>
    </submittedName>
</protein>
<evidence type="ECO:0000313" key="3">
    <source>
        <dbReference type="Proteomes" id="UP000838756"/>
    </source>
</evidence>
<dbReference type="Proteomes" id="UP000838756">
    <property type="component" value="Unassembled WGS sequence"/>
</dbReference>
<accession>A0A8S4QZC8</accession>
<proteinExistence type="predicted"/>
<name>A0A8S4QZC8_9NEOP</name>
<evidence type="ECO:0000256" key="1">
    <source>
        <dbReference type="SAM" id="MobiDB-lite"/>
    </source>
</evidence>
<feature type="region of interest" description="Disordered" evidence="1">
    <location>
        <begin position="683"/>
        <end position="704"/>
    </location>
</feature>
<reference evidence="2" key="1">
    <citation type="submission" date="2022-03" db="EMBL/GenBank/DDBJ databases">
        <authorList>
            <person name="Lindestad O."/>
        </authorList>
    </citation>
    <scope>NUCLEOTIDE SEQUENCE</scope>
</reference>
<feature type="region of interest" description="Disordered" evidence="1">
    <location>
        <begin position="642"/>
        <end position="666"/>
    </location>
</feature>
<gene>
    <name evidence="2" type="primary">jg22777</name>
    <name evidence="2" type="ORF">PAEG_LOCUS6549</name>
</gene>
<comment type="caution">
    <text evidence="2">The sequence shown here is derived from an EMBL/GenBank/DDBJ whole genome shotgun (WGS) entry which is preliminary data.</text>
</comment>